<dbReference type="Proteomes" id="UP000032545">
    <property type="component" value="Unassembled WGS sequence"/>
</dbReference>
<dbReference type="SUPFAM" id="SSF54909">
    <property type="entry name" value="Dimeric alpha+beta barrel"/>
    <property type="match status" value="1"/>
</dbReference>
<dbReference type="PATRIC" id="fig|1502723.3.peg.6634"/>
<accession>A0A0D8B7G1</accession>
<evidence type="ECO:0000259" key="1">
    <source>
        <dbReference type="PROSITE" id="PS51725"/>
    </source>
</evidence>
<dbReference type="OrthoDB" id="3297102at2"/>
<dbReference type="AlphaFoldDB" id="A0A0D8B7G1"/>
<evidence type="ECO:0000313" key="2">
    <source>
        <dbReference type="EMBL" id="KJE19864.1"/>
    </source>
</evidence>
<dbReference type="Gene3D" id="3.30.70.100">
    <property type="match status" value="1"/>
</dbReference>
<feature type="domain" description="ABM" evidence="1">
    <location>
        <begin position="2"/>
        <end position="91"/>
    </location>
</feature>
<name>A0A0D8B7G1_9ACTN</name>
<reference evidence="3" key="1">
    <citation type="submission" date="2015-02" db="EMBL/GenBank/DDBJ databases">
        <title>Draft Genome of Frankia sp. CpI1-S.</title>
        <authorList>
            <person name="Oshone R.T."/>
            <person name="Ngom M."/>
            <person name="Ghodhbane-Gtari F."/>
            <person name="Gtari M."/>
            <person name="Morris K."/>
            <person name="Thomas K."/>
            <person name="Sen A."/>
            <person name="Tisa L.S."/>
        </authorList>
    </citation>
    <scope>NUCLEOTIDE SEQUENCE [LARGE SCALE GENOMIC DNA]</scope>
    <source>
        <strain evidence="3">CpI1-S</strain>
    </source>
</reference>
<comment type="caution">
    <text evidence="2">The sequence shown here is derived from an EMBL/GenBank/DDBJ whole genome shotgun (WGS) entry which is preliminary data.</text>
</comment>
<proteinExistence type="predicted"/>
<protein>
    <recommendedName>
        <fullName evidence="1">ABM domain-containing protein</fullName>
    </recommendedName>
</protein>
<dbReference type="Pfam" id="PF03992">
    <property type="entry name" value="ABM"/>
    <property type="match status" value="1"/>
</dbReference>
<dbReference type="PROSITE" id="PS51725">
    <property type="entry name" value="ABM"/>
    <property type="match status" value="1"/>
</dbReference>
<dbReference type="InterPro" id="IPR011008">
    <property type="entry name" value="Dimeric_a/b-barrel"/>
</dbReference>
<dbReference type="RefSeq" id="WP_044888282.1">
    <property type="nucleotide sequence ID" value="NZ_JYFN01000081.1"/>
</dbReference>
<dbReference type="EMBL" id="JYFN01000081">
    <property type="protein sequence ID" value="KJE19864.1"/>
    <property type="molecule type" value="Genomic_DNA"/>
</dbReference>
<keyword evidence="3" id="KW-1185">Reference proteome</keyword>
<reference evidence="2 3" key="2">
    <citation type="journal article" date="2016" name="Genome Announc.">
        <title>Permanent Draft Genome Sequences for Two Variants of Frankia sp. Strain CpI1, the First Frankia Strain Isolated from Root Nodules of Comptonia peregrina.</title>
        <authorList>
            <person name="Oshone R."/>
            <person name="Hurst S.G.IV."/>
            <person name="Abebe-Akele F."/>
            <person name="Simpson S."/>
            <person name="Morris K."/>
            <person name="Thomas W.K."/>
            <person name="Tisa L.S."/>
        </authorList>
    </citation>
    <scope>NUCLEOTIDE SEQUENCE [LARGE SCALE GENOMIC DNA]</scope>
    <source>
        <strain evidence="3">CpI1-S</strain>
    </source>
</reference>
<gene>
    <name evidence="2" type="ORF">FF36_05851</name>
</gene>
<dbReference type="InterPro" id="IPR007138">
    <property type="entry name" value="ABM_dom"/>
</dbReference>
<sequence length="100" mass="10899">MFIAILDFDTAVADRPAALAQLDGERDQVRAMAGNIAFRVYASRENGTRITVVHEWEDQASFAGYLASDAFSRSGAALRPIMNGAPVSRRFHAELLESVA</sequence>
<organism evidence="2 3">
    <name type="scientific">Frankia torreyi</name>
    <dbReference type="NCBI Taxonomy" id="1856"/>
    <lineage>
        <taxon>Bacteria</taxon>
        <taxon>Bacillati</taxon>
        <taxon>Actinomycetota</taxon>
        <taxon>Actinomycetes</taxon>
        <taxon>Frankiales</taxon>
        <taxon>Frankiaceae</taxon>
        <taxon>Frankia</taxon>
    </lineage>
</organism>
<evidence type="ECO:0000313" key="3">
    <source>
        <dbReference type="Proteomes" id="UP000032545"/>
    </source>
</evidence>